<dbReference type="InterPro" id="IPR001647">
    <property type="entry name" value="HTH_TetR"/>
</dbReference>
<dbReference type="PANTHER" id="PTHR30055:SF220">
    <property type="entry name" value="TETR-FAMILY REGULATORY PROTEIN"/>
    <property type="match status" value="1"/>
</dbReference>
<dbReference type="RefSeq" id="WP_281736570.1">
    <property type="nucleotide sequence ID" value="NZ_JAKETQ010000002.1"/>
</dbReference>
<protein>
    <submittedName>
        <fullName evidence="6">TetR/AcrR family transcriptional regulator</fullName>
    </submittedName>
</protein>
<dbReference type="PROSITE" id="PS50977">
    <property type="entry name" value="HTH_TETR_2"/>
    <property type="match status" value="1"/>
</dbReference>
<dbReference type="SUPFAM" id="SSF46689">
    <property type="entry name" value="Homeodomain-like"/>
    <property type="match status" value="1"/>
</dbReference>
<keyword evidence="3" id="KW-0804">Transcription</keyword>
<dbReference type="InterPro" id="IPR036271">
    <property type="entry name" value="Tet_transcr_reg_TetR-rel_C_sf"/>
</dbReference>
<feature type="DNA-binding region" description="H-T-H motif" evidence="4">
    <location>
        <begin position="22"/>
        <end position="41"/>
    </location>
</feature>
<dbReference type="GO" id="GO:0000976">
    <property type="term" value="F:transcription cis-regulatory region binding"/>
    <property type="evidence" value="ECO:0007669"/>
    <property type="project" value="TreeGrafter"/>
</dbReference>
<dbReference type="Proteomes" id="UP001156140">
    <property type="component" value="Unassembled WGS sequence"/>
</dbReference>
<evidence type="ECO:0000313" key="7">
    <source>
        <dbReference type="Proteomes" id="UP001156140"/>
    </source>
</evidence>
<dbReference type="PANTHER" id="PTHR30055">
    <property type="entry name" value="HTH-TYPE TRANSCRIPTIONAL REGULATOR RUTR"/>
    <property type="match status" value="1"/>
</dbReference>
<keyword evidence="1" id="KW-0805">Transcription regulation</keyword>
<evidence type="ECO:0000313" key="6">
    <source>
        <dbReference type="EMBL" id="MCI0128387.1"/>
    </source>
</evidence>
<keyword evidence="7" id="KW-1185">Reference proteome</keyword>
<evidence type="ECO:0000256" key="4">
    <source>
        <dbReference type="PROSITE-ProRule" id="PRU00335"/>
    </source>
</evidence>
<dbReference type="InterPro" id="IPR025996">
    <property type="entry name" value="MT1864/Rv1816-like_C"/>
</dbReference>
<dbReference type="PRINTS" id="PR00455">
    <property type="entry name" value="HTHTETR"/>
</dbReference>
<evidence type="ECO:0000256" key="2">
    <source>
        <dbReference type="ARBA" id="ARBA00023125"/>
    </source>
</evidence>
<dbReference type="Pfam" id="PF00440">
    <property type="entry name" value="TetR_N"/>
    <property type="match status" value="1"/>
</dbReference>
<name>A0AA41QQB8_9HYPH</name>
<organism evidence="6 7">
    <name type="scientific">Paradevosia shaoguanensis</name>
    <dbReference type="NCBI Taxonomy" id="1335043"/>
    <lineage>
        <taxon>Bacteria</taxon>
        <taxon>Pseudomonadati</taxon>
        <taxon>Pseudomonadota</taxon>
        <taxon>Alphaproteobacteria</taxon>
        <taxon>Hyphomicrobiales</taxon>
        <taxon>Devosiaceae</taxon>
        <taxon>Paradevosia</taxon>
    </lineage>
</organism>
<evidence type="ECO:0000256" key="1">
    <source>
        <dbReference type="ARBA" id="ARBA00023015"/>
    </source>
</evidence>
<dbReference type="GO" id="GO:0003700">
    <property type="term" value="F:DNA-binding transcription factor activity"/>
    <property type="evidence" value="ECO:0007669"/>
    <property type="project" value="TreeGrafter"/>
</dbReference>
<comment type="caution">
    <text evidence="6">The sequence shown here is derived from an EMBL/GenBank/DDBJ whole genome shotgun (WGS) entry which is preliminary data.</text>
</comment>
<dbReference type="InterPro" id="IPR050109">
    <property type="entry name" value="HTH-type_TetR-like_transc_reg"/>
</dbReference>
<proteinExistence type="predicted"/>
<dbReference type="Gene3D" id="1.10.357.10">
    <property type="entry name" value="Tetracycline Repressor, domain 2"/>
    <property type="match status" value="1"/>
</dbReference>
<keyword evidence="2 4" id="KW-0238">DNA-binding</keyword>
<feature type="domain" description="HTH tetR-type" evidence="5">
    <location>
        <begin position="1"/>
        <end position="59"/>
    </location>
</feature>
<evidence type="ECO:0000259" key="5">
    <source>
        <dbReference type="PROSITE" id="PS50977"/>
    </source>
</evidence>
<dbReference type="Pfam" id="PF13305">
    <property type="entry name" value="TetR_C_33"/>
    <property type="match status" value="1"/>
</dbReference>
<dbReference type="InterPro" id="IPR009057">
    <property type="entry name" value="Homeodomain-like_sf"/>
</dbReference>
<gene>
    <name evidence="6" type="ORF">ML536_16270</name>
</gene>
<sequence>MRRALVEAGLRLLTEGGADSLGLREVARAVGVSASAPYRHFENRQALLAAVAREGFLRLAAALDAAGRDVPDAQRLETMGAAYLSFARENPQLFRLMFSPEVSKDANPELMLAASTAYGSLAALAGVESPEAKREATVATWALVHGLSVLLLDDQVRLNDEADRDRLVVRILSRFVAGLRTLPNG</sequence>
<accession>A0AA41QQB8</accession>
<evidence type="ECO:0000256" key="3">
    <source>
        <dbReference type="ARBA" id="ARBA00023163"/>
    </source>
</evidence>
<dbReference type="SUPFAM" id="SSF48498">
    <property type="entry name" value="Tetracyclin repressor-like, C-terminal domain"/>
    <property type="match status" value="1"/>
</dbReference>
<reference evidence="6" key="1">
    <citation type="submission" date="2022-03" db="EMBL/GenBank/DDBJ databases">
        <title>The complete genome sequence of a Methyloterrigena soli.</title>
        <authorList>
            <person name="Zi Z."/>
        </authorList>
    </citation>
    <scope>NUCLEOTIDE SEQUENCE</scope>
    <source>
        <strain evidence="6">M48</strain>
    </source>
</reference>
<dbReference type="EMBL" id="JALAZD010000002">
    <property type="protein sequence ID" value="MCI0128387.1"/>
    <property type="molecule type" value="Genomic_DNA"/>
</dbReference>
<dbReference type="AlphaFoldDB" id="A0AA41QQB8"/>